<dbReference type="PROSITE" id="PS50944">
    <property type="entry name" value="HTH_DTXR"/>
    <property type="match status" value="1"/>
</dbReference>
<name>A0ABR9JAH0_9MICC</name>
<keyword evidence="5" id="KW-0805">Transcription regulation</keyword>
<evidence type="ECO:0000313" key="9">
    <source>
        <dbReference type="EMBL" id="MBE1522919.1"/>
    </source>
</evidence>
<dbReference type="Gene3D" id="1.10.10.10">
    <property type="entry name" value="Winged helix-like DNA-binding domain superfamily/Winged helix DNA-binding domain"/>
    <property type="match status" value="1"/>
</dbReference>
<dbReference type="InterPro" id="IPR036390">
    <property type="entry name" value="WH_DNA-bd_sf"/>
</dbReference>
<comment type="subcellular location">
    <subcellularLocation>
        <location evidence="1">Cytoplasm</location>
    </subcellularLocation>
</comment>
<dbReference type="Pfam" id="PF02742">
    <property type="entry name" value="Fe_dep_repr_C"/>
    <property type="match status" value="1"/>
</dbReference>
<dbReference type="InterPro" id="IPR008988">
    <property type="entry name" value="Transcriptional_repressor_C"/>
</dbReference>
<evidence type="ECO:0000256" key="3">
    <source>
        <dbReference type="ARBA" id="ARBA00011738"/>
    </source>
</evidence>
<dbReference type="Pfam" id="PF01325">
    <property type="entry name" value="Fe_dep_repress"/>
    <property type="match status" value="1"/>
</dbReference>
<keyword evidence="7" id="KW-0804">Transcription</keyword>
<evidence type="ECO:0000256" key="4">
    <source>
        <dbReference type="ARBA" id="ARBA00023004"/>
    </source>
</evidence>
<proteinExistence type="inferred from homology"/>
<comment type="caution">
    <text evidence="9">The sequence shown here is derived from an EMBL/GenBank/DDBJ whole genome shotgun (WGS) entry which is preliminary data.</text>
</comment>
<dbReference type="SMART" id="SM00529">
    <property type="entry name" value="HTH_DTXR"/>
    <property type="match status" value="1"/>
</dbReference>
<organism evidence="9 10">
    <name type="scientific">Nesterenkonia lutea</name>
    <dbReference type="NCBI Taxonomy" id="272919"/>
    <lineage>
        <taxon>Bacteria</taxon>
        <taxon>Bacillati</taxon>
        <taxon>Actinomycetota</taxon>
        <taxon>Actinomycetes</taxon>
        <taxon>Micrococcales</taxon>
        <taxon>Micrococcaceae</taxon>
        <taxon>Nesterenkonia</taxon>
    </lineage>
</organism>
<evidence type="ECO:0000313" key="10">
    <source>
        <dbReference type="Proteomes" id="UP000643525"/>
    </source>
</evidence>
<evidence type="ECO:0000259" key="8">
    <source>
        <dbReference type="PROSITE" id="PS50944"/>
    </source>
</evidence>
<evidence type="ECO:0000256" key="7">
    <source>
        <dbReference type="ARBA" id="ARBA00023163"/>
    </source>
</evidence>
<dbReference type="SUPFAM" id="SSF50037">
    <property type="entry name" value="C-terminal domain of transcriptional repressors"/>
    <property type="match status" value="1"/>
</dbReference>
<dbReference type="InterPro" id="IPR038157">
    <property type="entry name" value="FeoA_core_dom"/>
</dbReference>
<dbReference type="InterPro" id="IPR022689">
    <property type="entry name" value="Iron_dep_repressor"/>
</dbReference>
<accession>A0ABR9JAH0</accession>
<dbReference type="Proteomes" id="UP000643525">
    <property type="component" value="Unassembled WGS sequence"/>
</dbReference>
<keyword evidence="6" id="KW-0238">DNA-binding</keyword>
<keyword evidence="10" id="KW-1185">Reference proteome</keyword>
<dbReference type="InterPro" id="IPR036421">
    <property type="entry name" value="Fe_dep_repressor_sf"/>
</dbReference>
<dbReference type="InterPro" id="IPR001367">
    <property type="entry name" value="Fe_dep_repressor"/>
</dbReference>
<dbReference type="EMBL" id="JADBED010000001">
    <property type="protein sequence ID" value="MBE1522919.1"/>
    <property type="molecule type" value="Genomic_DNA"/>
</dbReference>
<evidence type="ECO:0000256" key="5">
    <source>
        <dbReference type="ARBA" id="ARBA00023015"/>
    </source>
</evidence>
<evidence type="ECO:0000256" key="2">
    <source>
        <dbReference type="ARBA" id="ARBA00007871"/>
    </source>
</evidence>
<dbReference type="SUPFAM" id="SSF46785">
    <property type="entry name" value="Winged helix' DNA-binding domain"/>
    <property type="match status" value="1"/>
</dbReference>
<comment type="subunit">
    <text evidence="3">Homodimer.</text>
</comment>
<dbReference type="Gene3D" id="1.10.60.10">
    <property type="entry name" value="Iron dependent repressor, metal binding and dimerisation domain"/>
    <property type="match status" value="1"/>
</dbReference>
<feature type="domain" description="HTH dtxR-type" evidence="8">
    <location>
        <begin position="1"/>
        <end position="65"/>
    </location>
</feature>
<dbReference type="PANTHER" id="PTHR33238:SF10">
    <property type="entry name" value="IRON-DEPENDENT REPRESSOR IDER"/>
    <property type="match status" value="1"/>
</dbReference>
<dbReference type="InterPro" id="IPR022687">
    <property type="entry name" value="HTH_DTXR"/>
</dbReference>
<keyword evidence="4" id="KW-0408">Iron</keyword>
<dbReference type="Gene3D" id="2.30.30.90">
    <property type="match status" value="1"/>
</dbReference>
<dbReference type="SUPFAM" id="SSF47979">
    <property type="entry name" value="Iron-dependent repressor protein, dimerization domain"/>
    <property type="match status" value="1"/>
</dbReference>
<comment type="similarity">
    <text evidence="2">Belongs to the DtxR/MntR family.</text>
</comment>
<evidence type="ECO:0000256" key="1">
    <source>
        <dbReference type="ARBA" id="ARBA00004496"/>
    </source>
</evidence>
<dbReference type="PANTHER" id="PTHR33238">
    <property type="entry name" value="IRON (METAL) DEPENDENT REPRESSOR, DTXR FAMILY"/>
    <property type="match status" value="1"/>
</dbReference>
<gene>
    <name evidence="9" type="ORF">H4W27_000037</name>
</gene>
<reference evidence="9 10" key="1">
    <citation type="submission" date="2020-10" db="EMBL/GenBank/DDBJ databases">
        <title>Sequencing the genomes of 1000 actinobacteria strains.</title>
        <authorList>
            <person name="Klenk H.-P."/>
        </authorList>
    </citation>
    <scope>NUCLEOTIDE SEQUENCE [LARGE SCALE GENOMIC DNA]</scope>
    <source>
        <strain evidence="9 10">DSM 15666</strain>
    </source>
</reference>
<dbReference type="RefSeq" id="WP_192594150.1">
    <property type="nucleotide sequence ID" value="NZ_BAAALJ010000015.1"/>
</dbReference>
<evidence type="ECO:0000256" key="6">
    <source>
        <dbReference type="ARBA" id="ARBA00023125"/>
    </source>
</evidence>
<protein>
    <submittedName>
        <fullName evidence="9">DtxR family Mn-dependent transcriptional regulator</fullName>
    </submittedName>
</protein>
<dbReference type="InterPro" id="IPR036388">
    <property type="entry name" value="WH-like_DNA-bd_sf"/>
</dbReference>
<sequence>MTDLIDTTEMYLRTILDLEEEGIVPLRARIAERLEHSGPTVSQTVARMERDSLLVLTADRRLELTESGRGLAVQVMRKHRLAERLLSDVIGLEWQYIHEEACRWEHVMSERVERRLIEILQSPVESPYGNPIPGLEQLGVVLPTDQPAPSRTTLRQAAEADPAGSTRALWTVKRLAESVQMEPEVLEQLLEAGLRPGGTLRLRGLNEAHVMLEVEDGTQAPFEVELPLEVAQHIFVAAAETR</sequence>
<dbReference type="InterPro" id="IPR050536">
    <property type="entry name" value="DtxR_MntR_Metal-Reg"/>
</dbReference>